<organism evidence="3">
    <name type="scientific">viral metagenome</name>
    <dbReference type="NCBI Taxonomy" id="1070528"/>
    <lineage>
        <taxon>unclassified sequences</taxon>
        <taxon>metagenomes</taxon>
        <taxon>organismal metagenomes</taxon>
    </lineage>
</organism>
<evidence type="ECO:0000256" key="1">
    <source>
        <dbReference type="SAM" id="MobiDB-lite"/>
    </source>
</evidence>
<protein>
    <recommendedName>
        <fullName evidence="4">Glycine-rich protein</fullName>
    </recommendedName>
</protein>
<feature type="transmembrane region" description="Helical" evidence="2">
    <location>
        <begin position="6"/>
        <end position="24"/>
    </location>
</feature>
<dbReference type="EMBL" id="MN740556">
    <property type="protein sequence ID" value="QHU33058.1"/>
    <property type="molecule type" value="Genomic_DNA"/>
</dbReference>
<feature type="region of interest" description="Disordered" evidence="1">
    <location>
        <begin position="136"/>
        <end position="176"/>
    </location>
</feature>
<name>A0A6C0LST0_9ZZZZ</name>
<evidence type="ECO:0000313" key="3">
    <source>
        <dbReference type="EMBL" id="QHU33058.1"/>
    </source>
</evidence>
<keyword evidence="2" id="KW-1133">Transmembrane helix</keyword>
<keyword evidence="2" id="KW-0812">Transmembrane</keyword>
<sequence length="176" mass="18934">MDQTGIVVLVIICVIFVYLMISSPKHKTYDNSTKILVPQKETSARPIGNNLITASPTPSDPIRNPDSLVENAVFLGDYDYDYEYPWYYPDWPLSWDGYDGGNYYFDKYHHYPGYHHGYPGYHGFNRGHGGFHGGNIGRGHSGFHGGSGHGGGGFHGGGGHGGGGHGGGGHGGGGHR</sequence>
<reference evidence="3" key="1">
    <citation type="journal article" date="2020" name="Nature">
        <title>Giant virus diversity and host interactions through global metagenomics.</title>
        <authorList>
            <person name="Schulz F."/>
            <person name="Roux S."/>
            <person name="Paez-Espino D."/>
            <person name="Jungbluth S."/>
            <person name="Walsh D.A."/>
            <person name="Denef V.J."/>
            <person name="McMahon K.D."/>
            <person name="Konstantinidis K.T."/>
            <person name="Eloe-Fadrosh E.A."/>
            <person name="Kyrpides N.C."/>
            <person name="Woyke T."/>
        </authorList>
    </citation>
    <scope>NUCLEOTIDE SEQUENCE</scope>
    <source>
        <strain evidence="3">GVMAG-S-1014582-52</strain>
    </source>
</reference>
<dbReference type="AlphaFoldDB" id="A0A6C0LST0"/>
<keyword evidence="2" id="KW-0472">Membrane</keyword>
<evidence type="ECO:0008006" key="4">
    <source>
        <dbReference type="Google" id="ProtNLM"/>
    </source>
</evidence>
<evidence type="ECO:0000256" key="2">
    <source>
        <dbReference type="SAM" id="Phobius"/>
    </source>
</evidence>
<accession>A0A6C0LST0</accession>
<proteinExistence type="predicted"/>